<dbReference type="InterPro" id="IPR018467">
    <property type="entry name" value="CCT_CS"/>
</dbReference>
<feature type="compositionally biased region" description="Basic and acidic residues" evidence="5">
    <location>
        <begin position="63"/>
        <end position="72"/>
    </location>
</feature>
<evidence type="ECO:0000256" key="4">
    <source>
        <dbReference type="RuleBase" id="RU369065"/>
    </source>
</evidence>
<feature type="region of interest" description="Disordered" evidence="5">
    <location>
        <begin position="52"/>
        <end position="72"/>
    </location>
</feature>
<comment type="domain">
    <text evidence="4">The jas domain is required for interaction with COI1.</text>
</comment>
<name>A0A8D7B338_MUSAM</name>
<dbReference type="PANTHER" id="PTHR33077">
    <property type="entry name" value="PROTEIN TIFY 4A-RELATED-RELATED"/>
    <property type="match status" value="1"/>
</dbReference>
<comment type="function">
    <text evidence="4">Repressor of jasmonate responses.</text>
</comment>
<dbReference type="InterPro" id="IPR010399">
    <property type="entry name" value="Tify_dom"/>
</dbReference>
<keyword evidence="2 4" id="KW-1184">Jasmonic acid signaling pathway</keyword>
<dbReference type="AlphaFoldDB" id="A0A8D7B338"/>
<dbReference type="EMBL" id="HG996466">
    <property type="protein sequence ID" value="CAG1859597.1"/>
    <property type="molecule type" value="Genomic_DNA"/>
</dbReference>
<reference evidence="7" key="1">
    <citation type="submission" date="2021-03" db="EMBL/GenBank/DDBJ databases">
        <authorList>
            <consortium name="Genoscope - CEA"/>
            <person name="William W."/>
        </authorList>
    </citation>
    <scope>NUCLEOTIDE SEQUENCE</scope>
    <source>
        <strain evidence="7">Doubled-haploid Pahang</strain>
    </source>
</reference>
<dbReference type="SMART" id="SM00979">
    <property type="entry name" value="TIFY"/>
    <property type="match status" value="1"/>
</dbReference>
<dbReference type="InterPro" id="IPR040390">
    <property type="entry name" value="TIFY/JAZ"/>
</dbReference>
<evidence type="ECO:0000259" key="6">
    <source>
        <dbReference type="PROSITE" id="PS51320"/>
    </source>
</evidence>
<sequence>MKSIQLTSSATAVSRRFKGSRALYPPPVPCAHLLLCIYKTWRRLCEGKTKAGGKAAVTLSPTNRREEGEKRKTFKVELRRRGKEDMDAAMGRKQGRSGEKSNFAVVCSLLSQYIKEKGSVVADLGLGVPPPPLDAPKGKSEAFRPPPTTMMLLPGADVSGGEGEGERTGEEELRVDTMELFPQRAGFGPSSVTALAADGKPGDASDVREPKRAQLTIFYGDKVLVFDSFPSDKVKNLMQLASKVTSTMQNSCYVEPSSSALAAAVVDHHPTNLSNQETKFTTSSVSNSVAAHSDLERTAQSDLPIARKSSLQRFLEKRKDRISAKSPYQVTGSSESPAPVKPEDGKPWLGLGQ</sequence>
<proteinExistence type="inferred from homology"/>
<dbReference type="PANTHER" id="PTHR33077:SF140">
    <property type="entry name" value="PROTEIN TIFY 10B"/>
    <property type="match status" value="1"/>
</dbReference>
<comment type="similarity">
    <text evidence="1 4">Belongs to the TIFY/JAZ family.</text>
</comment>
<dbReference type="GO" id="GO:0031347">
    <property type="term" value="P:regulation of defense response"/>
    <property type="evidence" value="ECO:0007669"/>
    <property type="project" value="UniProtKB-UniRule"/>
</dbReference>
<dbReference type="PROSITE" id="PS51320">
    <property type="entry name" value="TIFY"/>
    <property type="match status" value="1"/>
</dbReference>
<keyword evidence="3" id="KW-0832">Ubl conjugation</keyword>
<keyword evidence="4" id="KW-0539">Nucleus</keyword>
<evidence type="ECO:0000256" key="5">
    <source>
        <dbReference type="SAM" id="MobiDB-lite"/>
    </source>
</evidence>
<dbReference type="GO" id="GO:0009611">
    <property type="term" value="P:response to wounding"/>
    <property type="evidence" value="ECO:0007669"/>
    <property type="project" value="UniProtKB-UniRule"/>
</dbReference>
<gene>
    <name evidence="7" type="ORF">GSMUA_298920.1</name>
</gene>
<evidence type="ECO:0000256" key="3">
    <source>
        <dbReference type="ARBA" id="ARBA00022843"/>
    </source>
</evidence>
<feature type="compositionally biased region" description="Polar residues" evidence="5">
    <location>
        <begin position="326"/>
        <end position="336"/>
    </location>
</feature>
<organism evidence="7">
    <name type="scientific">Musa acuminata subsp. malaccensis</name>
    <name type="common">Wild banana</name>
    <name type="synonym">Musa malaccensis</name>
    <dbReference type="NCBI Taxonomy" id="214687"/>
    <lineage>
        <taxon>Eukaryota</taxon>
        <taxon>Viridiplantae</taxon>
        <taxon>Streptophyta</taxon>
        <taxon>Embryophyta</taxon>
        <taxon>Tracheophyta</taxon>
        <taxon>Spermatophyta</taxon>
        <taxon>Magnoliopsida</taxon>
        <taxon>Liliopsida</taxon>
        <taxon>Zingiberales</taxon>
        <taxon>Musaceae</taxon>
        <taxon>Musa</taxon>
    </lineage>
</organism>
<dbReference type="GO" id="GO:0005634">
    <property type="term" value="C:nucleus"/>
    <property type="evidence" value="ECO:0007669"/>
    <property type="project" value="UniProtKB-SubCell"/>
</dbReference>
<dbReference type="Pfam" id="PF06200">
    <property type="entry name" value="tify"/>
    <property type="match status" value="1"/>
</dbReference>
<evidence type="ECO:0000313" key="7">
    <source>
        <dbReference type="EMBL" id="CAG1859597.1"/>
    </source>
</evidence>
<comment type="subcellular location">
    <subcellularLocation>
        <location evidence="4">Nucleus</location>
    </subcellularLocation>
</comment>
<accession>A0A8D7B338</accession>
<evidence type="ECO:0000256" key="1">
    <source>
        <dbReference type="ARBA" id="ARBA00008614"/>
    </source>
</evidence>
<feature type="region of interest" description="Disordered" evidence="5">
    <location>
        <begin position="318"/>
        <end position="353"/>
    </location>
</feature>
<evidence type="ECO:0000256" key="2">
    <source>
        <dbReference type="ARBA" id="ARBA00022819"/>
    </source>
</evidence>
<dbReference type="GO" id="GO:2000022">
    <property type="term" value="P:regulation of jasmonic acid mediated signaling pathway"/>
    <property type="evidence" value="ECO:0007669"/>
    <property type="project" value="UniProtKB-UniRule"/>
</dbReference>
<dbReference type="Pfam" id="PF09425">
    <property type="entry name" value="Jas_motif"/>
    <property type="match status" value="1"/>
</dbReference>
<feature type="domain" description="Tify" evidence="6">
    <location>
        <begin position="208"/>
        <end position="243"/>
    </location>
</feature>
<protein>
    <recommendedName>
        <fullName evidence="4">Protein TIFY</fullName>
    </recommendedName>
    <alternativeName>
        <fullName evidence="4">Jasmonate ZIM domain-containing protein</fullName>
    </alternativeName>
</protein>